<accession>A0A1H9XAK6</accession>
<dbReference type="SUPFAM" id="SSF53448">
    <property type="entry name" value="Nucleotide-diphospho-sugar transferases"/>
    <property type="match status" value="1"/>
</dbReference>
<evidence type="ECO:0000259" key="1">
    <source>
        <dbReference type="Pfam" id="PF00535"/>
    </source>
</evidence>
<evidence type="ECO:0000313" key="4">
    <source>
        <dbReference type="Proteomes" id="UP000199019"/>
    </source>
</evidence>
<dbReference type="Pfam" id="PF22181">
    <property type="entry name" value="TarS_linker"/>
    <property type="match status" value="1"/>
</dbReference>
<dbReference type="InterPro" id="IPR029044">
    <property type="entry name" value="Nucleotide-diphossugar_trans"/>
</dbReference>
<dbReference type="RefSeq" id="WP_177180406.1">
    <property type="nucleotide sequence ID" value="NZ_FOHB01000007.1"/>
</dbReference>
<gene>
    <name evidence="3" type="ORF">SAMN05216199_3581</name>
</gene>
<name>A0A1H9XAK6_9MICO</name>
<protein>
    <submittedName>
        <fullName evidence="3">Glycosyltransferase involved in cell wall bisynthesis</fullName>
    </submittedName>
</protein>
<feature type="domain" description="TarS/TarP linker" evidence="2">
    <location>
        <begin position="230"/>
        <end position="330"/>
    </location>
</feature>
<dbReference type="GO" id="GO:0016758">
    <property type="term" value="F:hexosyltransferase activity"/>
    <property type="evidence" value="ECO:0007669"/>
    <property type="project" value="UniProtKB-ARBA"/>
</dbReference>
<dbReference type="PANTHER" id="PTHR22916">
    <property type="entry name" value="GLYCOSYLTRANSFERASE"/>
    <property type="match status" value="1"/>
</dbReference>
<dbReference type="InterPro" id="IPR054028">
    <property type="entry name" value="TarS/TarP_linker"/>
</dbReference>
<evidence type="ECO:0000259" key="2">
    <source>
        <dbReference type="Pfam" id="PF22181"/>
    </source>
</evidence>
<dbReference type="EMBL" id="FOHB01000007">
    <property type="protein sequence ID" value="SES43162.1"/>
    <property type="molecule type" value="Genomic_DNA"/>
</dbReference>
<dbReference type="PANTHER" id="PTHR22916:SF3">
    <property type="entry name" value="UDP-GLCNAC:BETAGAL BETA-1,3-N-ACETYLGLUCOSAMINYLTRANSFERASE-LIKE PROTEIN 1"/>
    <property type="match status" value="1"/>
</dbReference>
<dbReference type="CDD" id="cd00761">
    <property type="entry name" value="Glyco_tranf_GTA_type"/>
    <property type="match status" value="1"/>
</dbReference>
<dbReference type="Pfam" id="PF00535">
    <property type="entry name" value="Glycos_transf_2"/>
    <property type="match status" value="1"/>
</dbReference>
<sequence>MGLADRLFRRPQIKMSVVVAVYNTGSYLEPCASSLLGQSLPASEYEVIFVDDGSTDSTPARLDELAAKHPNVTTIHIPNSGWPGKPRNVGIEAAKGEYVYFVDHDDSLAPEALERMYDMASRNHADVVIGKIAGHGRRVPRTLFRQNYEACTLETAPLMESMTPHKGFRREFLNEHHLRFPEGRRRLEDHVFVVEAYLRAQVVSVLSDYTCYHHIARDDAGNAGFGTIEPVGYFGNLREGIDIVERLTEPGPLRDLVMRRWYSVEMLNRVGGKGFAGWRDSYRRRMYEEIRKLALERFTSPGIWEPLGPQHRVRSVLLREGRYDDLVRLAAWDASLVLSARLDDARWKDGRLHLSATLAVETGKGDPALTVSEAGELRYEGPAKDVPEQARVLRPVEEPRVELLLRDRETKVDRPVALTVSAAPGGGSGRQPFRLVAEGAVDPGAVGGKPLSAGVWDLFIRLRDWGAGNNVTRRLGAVRIEGLETELEPAVVGGKPLVVVPYWTEQDNLSLDVGQKTRSLGERLAGRALSATVDRGAETLRVRVELPVHVGPGAAPLGARLCAVDQASGLEVSAPSRIEAAGSVAAIEAELPLLAAGLDLAVEVPAGRFARVNDLGVSAEPGPTA</sequence>
<dbReference type="STRING" id="587636.SAMN05216199_3581"/>
<feature type="domain" description="Glycosyltransferase 2-like" evidence="1">
    <location>
        <begin position="16"/>
        <end position="159"/>
    </location>
</feature>
<keyword evidence="4" id="KW-1185">Reference proteome</keyword>
<dbReference type="AlphaFoldDB" id="A0A1H9XAK6"/>
<keyword evidence="3" id="KW-0808">Transferase</keyword>
<organism evidence="3 4">
    <name type="scientific">Pedococcus cremeus</name>
    <dbReference type="NCBI Taxonomy" id="587636"/>
    <lineage>
        <taxon>Bacteria</taxon>
        <taxon>Bacillati</taxon>
        <taxon>Actinomycetota</taxon>
        <taxon>Actinomycetes</taxon>
        <taxon>Micrococcales</taxon>
        <taxon>Intrasporangiaceae</taxon>
        <taxon>Pedococcus</taxon>
    </lineage>
</organism>
<dbReference type="Proteomes" id="UP000199019">
    <property type="component" value="Unassembled WGS sequence"/>
</dbReference>
<dbReference type="Gene3D" id="3.90.550.10">
    <property type="entry name" value="Spore Coat Polysaccharide Biosynthesis Protein SpsA, Chain A"/>
    <property type="match status" value="1"/>
</dbReference>
<dbReference type="InterPro" id="IPR001173">
    <property type="entry name" value="Glyco_trans_2-like"/>
</dbReference>
<proteinExistence type="predicted"/>
<evidence type="ECO:0000313" key="3">
    <source>
        <dbReference type="EMBL" id="SES43162.1"/>
    </source>
</evidence>
<reference evidence="4" key="1">
    <citation type="submission" date="2016-10" db="EMBL/GenBank/DDBJ databases">
        <authorList>
            <person name="Varghese N."/>
            <person name="Submissions S."/>
        </authorList>
    </citation>
    <scope>NUCLEOTIDE SEQUENCE [LARGE SCALE GENOMIC DNA]</scope>
    <source>
        <strain evidence="4">CGMCC 1.6963</strain>
    </source>
</reference>